<dbReference type="EMBL" id="CP093343">
    <property type="protein sequence ID" value="WOG81630.1"/>
    <property type="molecule type" value="Genomic_DNA"/>
</dbReference>
<reference evidence="2" key="1">
    <citation type="journal article" date="2016" name="Nat. Genet.">
        <title>A high-quality carrot genome assembly provides new insights into carotenoid accumulation and asterid genome evolution.</title>
        <authorList>
            <person name="Iorizzo M."/>
            <person name="Ellison S."/>
            <person name="Senalik D."/>
            <person name="Zeng P."/>
            <person name="Satapoomin P."/>
            <person name="Huang J."/>
            <person name="Bowman M."/>
            <person name="Iovene M."/>
            <person name="Sanseverino W."/>
            <person name="Cavagnaro P."/>
            <person name="Yildiz M."/>
            <person name="Macko-Podgorni A."/>
            <person name="Moranska E."/>
            <person name="Grzebelus E."/>
            <person name="Grzebelus D."/>
            <person name="Ashrafi H."/>
            <person name="Zheng Z."/>
            <person name="Cheng S."/>
            <person name="Spooner D."/>
            <person name="Van Deynze A."/>
            <person name="Simon P."/>
        </authorList>
    </citation>
    <scope>NUCLEOTIDE SEQUENCE</scope>
    <source>
        <tissue evidence="2">Leaf</tissue>
    </source>
</reference>
<feature type="chain" id="PRO_5042042011" description="Proline-rich protein" evidence="1">
    <location>
        <begin position="24"/>
        <end position="126"/>
    </location>
</feature>
<protein>
    <recommendedName>
        <fullName evidence="4">Proline-rich protein</fullName>
    </recommendedName>
</protein>
<accession>A0AAF1AIS9</accession>
<sequence length="126" mass="13636">MASKVMILVLAISLVCLTCLGEARPIHEKSDVSNEKSAEKDFTFPGEPPFEFPFPFPPLPEIFPFPPLPSFPFPLPPLPSFPFPLPPLPSFPFPLPPFPSIPIPPVIPFPPIVPDGPASPPPLPAV</sequence>
<dbReference type="Proteomes" id="UP000077755">
    <property type="component" value="Chromosome 1"/>
</dbReference>
<gene>
    <name evidence="2" type="ORF">DCAR_0100781</name>
</gene>
<keyword evidence="1" id="KW-0732">Signal</keyword>
<feature type="signal peptide" evidence="1">
    <location>
        <begin position="1"/>
        <end position="23"/>
    </location>
</feature>
<proteinExistence type="predicted"/>
<evidence type="ECO:0008006" key="4">
    <source>
        <dbReference type="Google" id="ProtNLM"/>
    </source>
</evidence>
<evidence type="ECO:0000313" key="2">
    <source>
        <dbReference type="EMBL" id="WOG81630.1"/>
    </source>
</evidence>
<organism evidence="2 3">
    <name type="scientific">Daucus carota subsp. sativus</name>
    <name type="common">Carrot</name>
    <dbReference type="NCBI Taxonomy" id="79200"/>
    <lineage>
        <taxon>Eukaryota</taxon>
        <taxon>Viridiplantae</taxon>
        <taxon>Streptophyta</taxon>
        <taxon>Embryophyta</taxon>
        <taxon>Tracheophyta</taxon>
        <taxon>Spermatophyta</taxon>
        <taxon>Magnoliopsida</taxon>
        <taxon>eudicotyledons</taxon>
        <taxon>Gunneridae</taxon>
        <taxon>Pentapetalae</taxon>
        <taxon>asterids</taxon>
        <taxon>campanulids</taxon>
        <taxon>Apiales</taxon>
        <taxon>Apiaceae</taxon>
        <taxon>Apioideae</taxon>
        <taxon>Scandiceae</taxon>
        <taxon>Daucinae</taxon>
        <taxon>Daucus</taxon>
        <taxon>Daucus sect. Daucus</taxon>
    </lineage>
</organism>
<reference evidence="2" key="2">
    <citation type="submission" date="2022-03" db="EMBL/GenBank/DDBJ databases">
        <title>Draft title - Genomic analysis of global carrot germplasm unveils the trajectory of domestication and the origin of high carotenoid orange carrot.</title>
        <authorList>
            <person name="Iorizzo M."/>
            <person name="Ellison S."/>
            <person name="Senalik D."/>
            <person name="Macko-Podgorni A."/>
            <person name="Grzebelus D."/>
            <person name="Bostan H."/>
            <person name="Rolling W."/>
            <person name="Curaba J."/>
            <person name="Simon P."/>
        </authorList>
    </citation>
    <scope>NUCLEOTIDE SEQUENCE</scope>
    <source>
        <tissue evidence="2">Leaf</tissue>
    </source>
</reference>
<dbReference type="AlphaFoldDB" id="A0AAF1AIS9"/>
<name>A0AAF1AIS9_DAUCS</name>
<keyword evidence="3" id="KW-1185">Reference proteome</keyword>
<evidence type="ECO:0000313" key="3">
    <source>
        <dbReference type="Proteomes" id="UP000077755"/>
    </source>
</evidence>
<evidence type="ECO:0000256" key="1">
    <source>
        <dbReference type="SAM" id="SignalP"/>
    </source>
</evidence>